<feature type="chain" id="PRO_5015847174" evidence="1">
    <location>
        <begin position="25"/>
        <end position="169"/>
    </location>
</feature>
<dbReference type="SUPFAM" id="SSF53474">
    <property type="entry name" value="alpha/beta-Hydrolases"/>
    <property type="match status" value="1"/>
</dbReference>
<evidence type="ECO:0000313" key="3">
    <source>
        <dbReference type="Proteomes" id="UP000246121"/>
    </source>
</evidence>
<dbReference type="AlphaFoldDB" id="A0A2V2UV29"/>
<keyword evidence="1" id="KW-0732">Signal</keyword>
<name>A0A2V2UV29_TRYCR</name>
<accession>A0A2V2UV29</accession>
<dbReference type="VEuPathDB" id="TriTrypDB:Tc_MARK_7895"/>
<proteinExistence type="predicted"/>
<evidence type="ECO:0000313" key="2">
    <source>
        <dbReference type="EMBL" id="PWU86992.1"/>
    </source>
</evidence>
<comment type="caution">
    <text evidence="2">The sequence shown here is derived from an EMBL/GenBank/DDBJ whole genome shotgun (WGS) entry which is preliminary data.</text>
</comment>
<organism evidence="2 3">
    <name type="scientific">Trypanosoma cruzi</name>
    <dbReference type="NCBI Taxonomy" id="5693"/>
    <lineage>
        <taxon>Eukaryota</taxon>
        <taxon>Discoba</taxon>
        <taxon>Euglenozoa</taxon>
        <taxon>Kinetoplastea</taxon>
        <taxon>Metakinetoplastina</taxon>
        <taxon>Trypanosomatida</taxon>
        <taxon>Trypanosomatidae</taxon>
        <taxon>Trypanosoma</taxon>
        <taxon>Schizotrypanum</taxon>
    </lineage>
</organism>
<reference evidence="2 3" key="1">
    <citation type="journal article" date="2018" name="Microb. Genom.">
        <title>Expanding an expanded genome: long-read sequencing of Trypanosoma cruzi.</title>
        <authorList>
            <person name="Berna L."/>
            <person name="Rodriguez M."/>
            <person name="Chiribao M.L."/>
            <person name="Parodi-Talice A."/>
            <person name="Pita S."/>
            <person name="Rijo G."/>
            <person name="Alvarez-Valin F."/>
            <person name="Robello C."/>
        </authorList>
    </citation>
    <scope>NUCLEOTIDE SEQUENCE [LARGE SCALE GENOMIC DNA]</scope>
    <source>
        <strain evidence="2 3">Dm28c</strain>
    </source>
</reference>
<dbReference type="Proteomes" id="UP000246121">
    <property type="component" value="Unassembled WGS sequence"/>
</dbReference>
<sequence>MRRRRTMTVVVVLLILLCGEDVRADYSVRLATTALYYAKAAYCKAEAISSWTCVSCASNPGLQKVRVFTNATHSTQAFVGVNDSMIVVSFRGTVDTNNWINNLDLFVFPTGTTTALGVLFTPASIANWSHCGRRCGGTYRNLLRGKESREFSSLGTALAAPWLQLPLPI</sequence>
<feature type="signal peptide" evidence="1">
    <location>
        <begin position="1"/>
        <end position="24"/>
    </location>
</feature>
<dbReference type="VEuPathDB" id="TriTrypDB:C3747_252g15"/>
<dbReference type="EMBL" id="PRFA01000104">
    <property type="protein sequence ID" value="PWU86992.1"/>
    <property type="molecule type" value="Genomic_DNA"/>
</dbReference>
<dbReference type="Gene3D" id="3.40.50.1820">
    <property type="entry name" value="alpha/beta hydrolase"/>
    <property type="match status" value="1"/>
</dbReference>
<gene>
    <name evidence="2" type="ORF">C4B63_104g93</name>
</gene>
<evidence type="ECO:0000256" key="1">
    <source>
        <dbReference type="SAM" id="SignalP"/>
    </source>
</evidence>
<protein>
    <submittedName>
        <fullName evidence="2">Putative lipase</fullName>
    </submittedName>
</protein>
<dbReference type="VEuPathDB" id="TriTrypDB:C4B63_104g93"/>
<dbReference type="InterPro" id="IPR029058">
    <property type="entry name" value="AB_hydrolase_fold"/>
</dbReference>